<dbReference type="EMBL" id="AEAG01001203">
    <property type="protein sequence ID" value="EGH25238.1"/>
    <property type="molecule type" value="Genomic_DNA"/>
</dbReference>
<accession>A0A656GHM8</accession>
<dbReference type="AlphaFoldDB" id="A0A656GHM8"/>
<gene>
    <name evidence="1" type="ORF">PSYMO_28876</name>
</gene>
<reference evidence="1 2" key="1">
    <citation type="journal article" date="2011" name="PLoS Pathog.">
        <title>Dynamic evolution of pathogenicity revealed by sequencing and comparative genomics of 19 Pseudomonas syringae isolates.</title>
        <authorList>
            <person name="Baltrus D.A."/>
            <person name="Nishimura M.T."/>
            <person name="Romanchuk A."/>
            <person name="Chang J.H."/>
            <person name="Mukhtar M.S."/>
            <person name="Cherkis K."/>
            <person name="Roach J."/>
            <person name="Grant S.R."/>
            <person name="Jones C.D."/>
            <person name="Dangl J.L."/>
        </authorList>
    </citation>
    <scope>NUCLEOTIDE SEQUENCE [LARGE SCALE GENOMIC DNA]</scope>
    <source>
        <strain evidence="1 2">301020</strain>
    </source>
</reference>
<evidence type="ECO:0000313" key="2">
    <source>
        <dbReference type="Proteomes" id="UP000003465"/>
    </source>
</evidence>
<feature type="non-terminal residue" evidence="1">
    <location>
        <position position="30"/>
    </location>
</feature>
<organism evidence="1 2">
    <name type="scientific">Pseudomonas amygdali pv. mori str. 301020</name>
    <dbReference type="NCBI Taxonomy" id="629261"/>
    <lineage>
        <taxon>Bacteria</taxon>
        <taxon>Pseudomonadati</taxon>
        <taxon>Pseudomonadota</taxon>
        <taxon>Gammaproteobacteria</taxon>
        <taxon>Pseudomonadales</taxon>
        <taxon>Pseudomonadaceae</taxon>
        <taxon>Pseudomonas</taxon>
        <taxon>Pseudomonas amygdali</taxon>
    </lineage>
</organism>
<name>A0A656GHM8_PSEA0</name>
<evidence type="ECO:0000313" key="1">
    <source>
        <dbReference type="EMBL" id="EGH25238.1"/>
    </source>
</evidence>
<proteinExistence type="predicted"/>
<dbReference type="Proteomes" id="UP000003465">
    <property type="component" value="Unassembled WGS sequence"/>
</dbReference>
<sequence length="30" mass="3094">MAQASARFTQGSVARHIVITASTSALSLFA</sequence>
<comment type="caution">
    <text evidence="1">The sequence shown here is derived from an EMBL/GenBank/DDBJ whole genome shotgun (WGS) entry which is preliminary data.</text>
</comment>
<protein>
    <submittedName>
        <fullName evidence="1">MATE efflux family protein</fullName>
    </submittedName>
</protein>